<evidence type="ECO:0000256" key="1">
    <source>
        <dbReference type="SAM" id="MobiDB-lite"/>
    </source>
</evidence>
<protein>
    <submittedName>
        <fullName evidence="2">Uncharacterized protein</fullName>
    </submittedName>
</protein>
<proteinExistence type="predicted"/>
<feature type="region of interest" description="Disordered" evidence="1">
    <location>
        <begin position="1"/>
        <end position="21"/>
    </location>
</feature>
<name>A0A1I0A162_9ACTN</name>
<sequence length="52" mass="5844">MTLPAPAVRHTPRQAPVDLPVAPPGHPGCYWNWERATWVAWTAVPHPRPPQE</sequence>
<accession>A0A1I0A162</accession>
<dbReference type="Proteomes" id="UP000198507">
    <property type="component" value="Unassembled WGS sequence"/>
</dbReference>
<reference evidence="3" key="1">
    <citation type="submission" date="2016-10" db="EMBL/GenBank/DDBJ databases">
        <authorList>
            <person name="Varghese N."/>
            <person name="Submissions S."/>
        </authorList>
    </citation>
    <scope>NUCLEOTIDE SEQUENCE [LARGE SCALE GENOMIC DNA]</scope>
    <source>
        <strain evidence="3">DSM 44209</strain>
    </source>
</reference>
<keyword evidence="3" id="KW-1185">Reference proteome</keyword>
<dbReference type="EMBL" id="FOIE01000001">
    <property type="protein sequence ID" value="SES87837.1"/>
    <property type="molecule type" value="Genomic_DNA"/>
</dbReference>
<evidence type="ECO:0000313" key="2">
    <source>
        <dbReference type="EMBL" id="SES87837.1"/>
    </source>
</evidence>
<gene>
    <name evidence="2" type="ORF">SAMN04488546_0877</name>
</gene>
<dbReference type="AlphaFoldDB" id="A0A1I0A162"/>
<evidence type="ECO:0000313" key="3">
    <source>
        <dbReference type="Proteomes" id="UP000198507"/>
    </source>
</evidence>
<organism evidence="2 3">
    <name type="scientific">Geodermatophilus poikilotrophus</name>
    <dbReference type="NCBI Taxonomy" id="1333667"/>
    <lineage>
        <taxon>Bacteria</taxon>
        <taxon>Bacillati</taxon>
        <taxon>Actinomycetota</taxon>
        <taxon>Actinomycetes</taxon>
        <taxon>Geodermatophilales</taxon>
        <taxon>Geodermatophilaceae</taxon>
        <taxon>Geodermatophilus</taxon>
    </lineage>
</organism>